<dbReference type="InterPro" id="IPR036390">
    <property type="entry name" value="WH_DNA-bd_sf"/>
</dbReference>
<keyword evidence="4" id="KW-0804">Transcription</keyword>
<dbReference type="PRINTS" id="PR00039">
    <property type="entry name" value="HTHLYSR"/>
</dbReference>
<dbReference type="RefSeq" id="WP_128319756.1">
    <property type="nucleotide sequence ID" value="NZ_CABDVR010000001.1"/>
</dbReference>
<gene>
    <name evidence="5" type="ORF">DN603_11955</name>
</gene>
<dbReference type="PROSITE" id="PS50931">
    <property type="entry name" value="HTH_LYSR"/>
    <property type="match status" value="1"/>
</dbReference>
<organism evidence="5 6">
    <name type="scientific">Raoultella planticola</name>
    <name type="common">Klebsiella planticola</name>
    <dbReference type="NCBI Taxonomy" id="575"/>
    <lineage>
        <taxon>Bacteria</taxon>
        <taxon>Pseudomonadati</taxon>
        <taxon>Pseudomonadota</taxon>
        <taxon>Gammaproteobacteria</taxon>
        <taxon>Enterobacterales</taxon>
        <taxon>Enterobacteriaceae</taxon>
        <taxon>Klebsiella/Raoultella group</taxon>
        <taxon>Raoultella</taxon>
    </lineage>
</organism>
<dbReference type="InterPro" id="IPR005119">
    <property type="entry name" value="LysR_subst-bd"/>
</dbReference>
<dbReference type="Pfam" id="PF03466">
    <property type="entry name" value="LysR_substrate"/>
    <property type="match status" value="1"/>
</dbReference>
<sequence>MDIRLIRAFVTLAQQRRYHAAAERLCLTQPALTKQIQTLEHLTGMTLFQRGRQGAQLTAAGEAIYSQACHFVAQHDQFCAWTEQVRRGNVGTLALGFGISTFQLAPAQVKAFRQQFPDIDVFLNDIASHEQYRMLLEGQLHAGFVRMPVPDALEAQALMEESLVLAVPAGATQALPDIASVLRQFPLLQINPRRGRGLAQQTAHFLQINCLTADIVADADDIHTLLALVAAGNGVALLPAGACHLLPTGITLVTVTGEGAQWQVGVAWNPQVVDAVRDRFIAMVCRKNGEIPPR</sequence>
<comment type="similarity">
    <text evidence="1">Belongs to the LysR transcriptional regulatory family.</text>
</comment>
<dbReference type="Pfam" id="PF00126">
    <property type="entry name" value="HTH_1"/>
    <property type="match status" value="1"/>
</dbReference>
<dbReference type="Proteomes" id="UP000288843">
    <property type="component" value="Unassembled WGS sequence"/>
</dbReference>
<keyword evidence="3" id="KW-0238">DNA-binding</keyword>
<evidence type="ECO:0000256" key="1">
    <source>
        <dbReference type="ARBA" id="ARBA00009437"/>
    </source>
</evidence>
<dbReference type="EMBL" id="QKOX01000010">
    <property type="protein sequence ID" value="RWT22907.1"/>
    <property type="molecule type" value="Genomic_DNA"/>
</dbReference>
<keyword evidence="2" id="KW-0805">Transcription regulation</keyword>
<dbReference type="GO" id="GO:0032993">
    <property type="term" value="C:protein-DNA complex"/>
    <property type="evidence" value="ECO:0007669"/>
    <property type="project" value="TreeGrafter"/>
</dbReference>
<dbReference type="InterPro" id="IPR000847">
    <property type="entry name" value="LysR_HTH_N"/>
</dbReference>
<dbReference type="SUPFAM" id="SSF46785">
    <property type="entry name" value="Winged helix' DNA-binding domain"/>
    <property type="match status" value="1"/>
</dbReference>
<evidence type="ECO:0000256" key="3">
    <source>
        <dbReference type="ARBA" id="ARBA00023125"/>
    </source>
</evidence>
<dbReference type="Gene3D" id="3.40.190.10">
    <property type="entry name" value="Periplasmic binding protein-like II"/>
    <property type="match status" value="2"/>
</dbReference>
<dbReference type="CDD" id="cd08414">
    <property type="entry name" value="PBP2_LTTR_aromatics_like"/>
    <property type="match status" value="1"/>
</dbReference>
<evidence type="ECO:0000313" key="6">
    <source>
        <dbReference type="Proteomes" id="UP000288843"/>
    </source>
</evidence>
<dbReference type="AlphaFoldDB" id="A0A443VNG5"/>
<dbReference type="GO" id="GO:0003677">
    <property type="term" value="F:DNA binding"/>
    <property type="evidence" value="ECO:0007669"/>
    <property type="project" value="UniProtKB-KW"/>
</dbReference>
<evidence type="ECO:0000313" key="5">
    <source>
        <dbReference type="EMBL" id="RWT22907.1"/>
    </source>
</evidence>
<dbReference type="GO" id="GO:0003700">
    <property type="term" value="F:DNA-binding transcription factor activity"/>
    <property type="evidence" value="ECO:0007669"/>
    <property type="project" value="InterPro"/>
</dbReference>
<dbReference type="Gene3D" id="1.10.10.10">
    <property type="entry name" value="Winged helix-like DNA-binding domain superfamily/Winged helix DNA-binding domain"/>
    <property type="match status" value="1"/>
</dbReference>
<dbReference type="PANTHER" id="PTHR30346:SF28">
    <property type="entry name" value="HTH-TYPE TRANSCRIPTIONAL REGULATOR CYNR"/>
    <property type="match status" value="1"/>
</dbReference>
<protein>
    <submittedName>
        <fullName evidence="5">LysR family transcriptional regulator</fullName>
    </submittedName>
</protein>
<evidence type="ECO:0000256" key="4">
    <source>
        <dbReference type="ARBA" id="ARBA00023163"/>
    </source>
</evidence>
<dbReference type="InterPro" id="IPR036388">
    <property type="entry name" value="WH-like_DNA-bd_sf"/>
</dbReference>
<evidence type="ECO:0000256" key="2">
    <source>
        <dbReference type="ARBA" id="ARBA00023015"/>
    </source>
</evidence>
<proteinExistence type="inferred from homology"/>
<reference evidence="5 6" key="1">
    <citation type="submission" date="2018-06" db="EMBL/GenBank/DDBJ databases">
        <title>Carbapenemase-producing Enterobacteriaceae present in wastewater treatment plant effluent and nearby surface waters in the US.</title>
        <authorList>
            <person name="Mathys D.A."/>
            <person name="Mollenkopf D.F."/>
            <person name="Feicht S.M."/>
            <person name="Adams R.J."/>
            <person name="Albers A.L."/>
            <person name="Stuever D.M."/>
            <person name="Daniels J.B."/>
            <person name="Wittum T.E."/>
        </authorList>
    </citation>
    <scope>NUCLEOTIDE SEQUENCE [LARGE SCALE GENOMIC DNA]</scope>
    <source>
        <strain evidence="5 6">GEO_47_Down_B</strain>
    </source>
</reference>
<comment type="caution">
    <text evidence="5">The sequence shown here is derived from an EMBL/GenBank/DDBJ whole genome shotgun (WGS) entry which is preliminary data.</text>
</comment>
<accession>A0A443VNG5</accession>
<dbReference type="SUPFAM" id="SSF53850">
    <property type="entry name" value="Periplasmic binding protein-like II"/>
    <property type="match status" value="1"/>
</dbReference>
<dbReference type="PANTHER" id="PTHR30346">
    <property type="entry name" value="TRANSCRIPTIONAL DUAL REGULATOR HCAR-RELATED"/>
    <property type="match status" value="1"/>
</dbReference>
<name>A0A443VNG5_RAOPL</name>